<evidence type="ECO:0000313" key="2">
    <source>
        <dbReference type="RefSeq" id="XP_045551952.1"/>
    </source>
</evidence>
<protein>
    <submittedName>
        <fullName evidence="2 3">Vacuolar protein sorting-associated protein 13D-like</fullName>
    </submittedName>
</protein>
<evidence type="ECO:0000313" key="3">
    <source>
        <dbReference type="RefSeq" id="XP_045551953.1"/>
    </source>
</evidence>
<dbReference type="GeneID" id="123727300"/>
<accession>A0ABM3CZI5</accession>
<dbReference type="Proteomes" id="UP001652741">
    <property type="component" value="Chromosome ssa15"/>
</dbReference>
<reference evidence="2 3" key="1">
    <citation type="submission" date="2025-05" db="UniProtKB">
        <authorList>
            <consortium name="RefSeq"/>
        </authorList>
    </citation>
    <scope>IDENTIFICATION</scope>
</reference>
<keyword evidence="1" id="KW-1185">Reference proteome</keyword>
<gene>
    <name evidence="2 3" type="primary">LOC123727300</name>
</gene>
<name>A0ABM3CZI5_SALSA</name>
<proteinExistence type="predicted"/>
<dbReference type="RefSeq" id="XP_045551952.1">
    <property type="nucleotide sequence ID" value="XM_045695996.1"/>
</dbReference>
<organism evidence="1 3">
    <name type="scientific">Salmo salar</name>
    <name type="common">Atlantic salmon</name>
    <dbReference type="NCBI Taxonomy" id="8030"/>
    <lineage>
        <taxon>Eukaryota</taxon>
        <taxon>Metazoa</taxon>
        <taxon>Chordata</taxon>
        <taxon>Craniata</taxon>
        <taxon>Vertebrata</taxon>
        <taxon>Euteleostomi</taxon>
        <taxon>Actinopterygii</taxon>
        <taxon>Neopterygii</taxon>
        <taxon>Teleostei</taxon>
        <taxon>Protacanthopterygii</taxon>
        <taxon>Salmoniformes</taxon>
        <taxon>Salmonidae</taxon>
        <taxon>Salmoninae</taxon>
        <taxon>Salmo</taxon>
    </lineage>
</organism>
<sequence>MSSTWRTSHHYWRALCAAADWLDPGGQQQLHFVRGLQQQRTVSLGALHRALALFQPAGCLQPPRLKMGIHAKQTGRQHHLCPFGEQYSLTKSSWLADYCKKEEQPPQPSAALSWMGPPPRL</sequence>
<dbReference type="RefSeq" id="XP_045551953.1">
    <property type="nucleotide sequence ID" value="XM_045695997.1"/>
</dbReference>
<evidence type="ECO:0000313" key="1">
    <source>
        <dbReference type="Proteomes" id="UP001652741"/>
    </source>
</evidence>